<comment type="caution">
    <text evidence="2">The sequence shown here is derived from an EMBL/GenBank/DDBJ whole genome shotgun (WGS) entry which is preliminary data.</text>
</comment>
<reference evidence="2" key="1">
    <citation type="submission" date="2021-02" db="EMBL/GenBank/DDBJ databases">
        <authorList>
            <person name="Nowell W R."/>
        </authorList>
    </citation>
    <scope>NUCLEOTIDE SEQUENCE</scope>
    <source>
        <strain evidence="2">Ploen Becks lab</strain>
    </source>
</reference>
<feature type="compositionally biased region" description="Low complexity" evidence="1">
    <location>
        <begin position="558"/>
        <end position="573"/>
    </location>
</feature>
<evidence type="ECO:0000313" key="3">
    <source>
        <dbReference type="Proteomes" id="UP000663879"/>
    </source>
</evidence>
<proteinExistence type="predicted"/>
<dbReference type="EMBL" id="CAJNOC010000405">
    <property type="protein sequence ID" value="CAF0756692.1"/>
    <property type="molecule type" value="Genomic_DNA"/>
</dbReference>
<feature type="compositionally biased region" description="Polar residues" evidence="1">
    <location>
        <begin position="524"/>
        <end position="557"/>
    </location>
</feature>
<dbReference type="Proteomes" id="UP000663879">
    <property type="component" value="Unassembled WGS sequence"/>
</dbReference>
<evidence type="ECO:0000313" key="2">
    <source>
        <dbReference type="EMBL" id="CAF0756692.1"/>
    </source>
</evidence>
<sequence length="673" mass="74904">MSAKTDTLNRTWTLLPEDENVDENEQMDTDCPMDFDDHMQDDQIFHVENHSNLLDEEEMCIDLTCQSMAKNQTRIISDGNSYLLNETRQINNKTVNMNETVNKSPIALKESLFVNYIYDIEKISIQIENSINRFKFDENDNNYESLWDETFTGLDCFDGAPISNPCSPKQSATNINNLTINLETEKITTSKPIPKLQKQISLSSSLSASIDNLDNLQFNPSSIPKSFDLFINDLKKSSSTFTLNSLHSNSQTNLASGLNRRIITSSIDKDLHKDFKISTNKINNLSNLKENDSDLVTSSPLKNKIKLNTTIDLNTRNANSNESLNESASLSVSQSSSIANFNMNNDDDPRTVFNSTYTAWATTDQQLQLEAFNQHKRIVQSNSSILLNQTQDMNNNTSRDDLNKTKDIIHDSNENLNRTRDLKQPSKVLNTTQDLSEPSSQFVKPIQTTQNLKRVSSIQTTQRPSSIYQKSKLAMNPPKPVQIKTEIKKAPVVGKQIAPPVNTQSLDLTKPKIVSKIPAKSPIKSPSQIQRPNTLATQNGNLLKPNSSSQVVNLNRLSSTSSSSSTSTSSSSSLKENKKSPTSQIKSPTTTSKIATLNSLNHNSGLSRLKPPSVAAIPKPTVIPQPTSLANNKIQNEQIQAPKSMLKLPSQIPSFKAPTGIPMFRNTTNQVKK</sequence>
<feature type="compositionally biased region" description="Polar residues" evidence="1">
    <location>
        <begin position="580"/>
        <end position="592"/>
    </location>
</feature>
<feature type="region of interest" description="Disordered" evidence="1">
    <location>
        <begin position="517"/>
        <end position="592"/>
    </location>
</feature>
<dbReference type="AlphaFoldDB" id="A0A813Q044"/>
<accession>A0A813Q044</accession>
<keyword evidence="3" id="KW-1185">Reference proteome</keyword>
<organism evidence="2 3">
    <name type="scientific">Brachionus calyciflorus</name>
    <dbReference type="NCBI Taxonomy" id="104777"/>
    <lineage>
        <taxon>Eukaryota</taxon>
        <taxon>Metazoa</taxon>
        <taxon>Spiralia</taxon>
        <taxon>Gnathifera</taxon>
        <taxon>Rotifera</taxon>
        <taxon>Eurotatoria</taxon>
        <taxon>Monogononta</taxon>
        <taxon>Pseudotrocha</taxon>
        <taxon>Ploima</taxon>
        <taxon>Brachionidae</taxon>
        <taxon>Brachionus</taxon>
    </lineage>
</organism>
<feature type="region of interest" description="Disordered" evidence="1">
    <location>
        <begin position="653"/>
        <end position="673"/>
    </location>
</feature>
<dbReference type="OrthoDB" id="10508031at2759"/>
<gene>
    <name evidence="2" type="ORF">OXX778_LOCUS4208</name>
</gene>
<name>A0A813Q044_9BILA</name>
<protein>
    <submittedName>
        <fullName evidence="2">Uncharacterized protein</fullName>
    </submittedName>
</protein>
<evidence type="ECO:0000256" key="1">
    <source>
        <dbReference type="SAM" id="MobiDB-lite"/>
    </source>
</evidence>